<evidence type="ECO:0000313" key="8">
    <source>
        <dbReference type="Proteomes" id="UP000250235"/>
    </source>
</evidence>
<dbReference type="OrthoDB" id="5600060at2759"/>
<sequence length="636" mass="71046">MDSISTIKDEKFTCSCVSYADMESDVIETPRTAKPLDASSFIQAEPCYKFVKDLLLWDISFVDIVLISSPMGMMGLPFLTRNRHFSAKVYVTEATARIGQLMMEDLVTMHKEFSQFYGPEDSGAHQWMEWEELEFLPLELKNVALGADGTEFGGWMPLYSAADVKDCMLKIETLRYAEEVCYGGPLIIKAFSSGLEIGSCNWSISGPKGNIAYISSSVVPSATAMGFNYKALERHDVTLFSDISCCNATEKLEDDSNCFGSSGNSLSNSSESLEEMERLDFICSCSMDSVTAGGSVLIPIGRLAIVLQLLERFALGLESENMKVPIFFVSSVAEELIAFTNVIPEWLCQQRLERLYSGQSLFSHVEMLAEGRLHLFSAIYSPKLILAWQEPCIVFCPHWSLRLGPAIHLIRRWCNDKNSLLVMEEGFDADLVLLPFKPMEMKVLQCSFSSGMPLQQALRLVKNLQPRHVLFPETFKQHISPLEHLFSLQFYSKSNTLQIPNMKEDTELDISIELASRLHYTTLEGIDVSRLKGELIVEQGRHRLYPWDEHASSPTRPVTHCFGRVDLNALLIALQKVGLNATIVDDAESDGVRVLHVSEPAEARVEVTEAQTLISTGNENLASLISKVVCSILDCL</sequence>
<protein>
    <recommendedName>
        <fullName evidence="6">Beta-Casp domain-containing protein</fullName>
    </recommendedName>
</protein>
<dbReference type="GO" id="GO:0005737">
    <property type="term" value="C:cytoplasm"/>
    <property type="evidence" value="ECO:0007669"/>
    <property type="project" value="UniProtKB-SubCell"/>
</dbReference>
<dbReference type="InterPro" id="IPR022712">
    <property type="entry name" value="Beta_Casp"/>
</dbReference>
<name>A0A2Z7CLT0_9LAMI</name>
<gene>
    <name evidence="7" type="ORF">F511_07718</name>
</gene>
<dbReference type="InterPro" id="IPR027074">
    <property type="entry name" value="Integrator_9su"/>
</dbReference>
<dbReference type="AlphaFoldDB" id="A0A2Z7CLT0"/>
<keyword evidence="4" id="KW-0963">Cytoplasm</keyword>
<dbReference type="PANTHER" id="PTHR46094:SF1">
    <property type="entry name" value="INTEGRATOR COMPLEX SUBUNIT 9"/>
    <property type="match status" value="1"/>
</dbReference>
<dbReference type="Pfam" id="PF10996">
    <property type="entry name" value="Beta-Casp"/>
    <property type="match status" value="1"/>
</dbReference>
<evidence type="ECO:0000256" key="5">
    <source>
        <dbReference type="ARBA" id="ARBA00023242"/>
    </source>
</evidence>
<feature type="domain" description="Beta-Casp" evidence="6">
    <location>
        <begin position="306"/>
        <end position="431"/>
    </location>
</feature>
<dbReference type="InterPro" id="IPR036866">
    <property type="entry name" value="RibonucZ/Hydroxyglut_hydro"/>
</dbReference>
<proteinExistence type="inferred from homology"/>
<evidence type="ECO:0000256" key="3">
    <source>
        <dbReference type="ARBA" id="ARBA00006861"/>
    </source>
</evidence>
<dbReference type="InterPro" id="IPR001279">
    <property type="entry name" value="Metallo-B-lactamas"/>
</dbReference>
<comment type="similarity">
    <text evidence="3">Belongs to the metallo-beta-lactamase superfamily. RNA-metabolizing metallo-beta-lactamase-like family. INTS9 subfamily.</text>
</comment>
<evidence type="ECO:0000256" key="2">
    <source>
        <dbReference type="ARBA" id="ARBA00004496"/>
    </source>
</evidence>
<dbReference type="Gene3D" id="3.60.15.10">
    <property type="entry name" value="Ribonuclease Z/Hydroxyacylglutathione hydrolase-like"/>
    <property type="match status" value="1"/>
</dbReference>
<evidence type="ECO:0000313" key="7">
    <source>
        <dbReference type="EMBL" id="KZV47295.1"/>
    </source>
</evidence>
<dbReference type="EMBL" id="KQ995303">
    <property type="protein sequence ID" value="KZV47295.1"/>
    <property type="molecule type" value="Genomic_DNA"/>
</dbReference>
<evidence type="ECO:0000259" key="6">
    <source>
        <dbReference type="SMART" id="SM01027"/>
    </source>
</evidence>
<keyword evidence="8" id="KW-1185">Reference proteome</keyword>
<dbReference type="SMART" id="SM01027">
    <property type="entry name" value="Beta-Casp"/>
    <property type="match status" value="1"/>
</dbReference>
<evidence type="ECO:0000256" key="4">
    <source>
        <dbReference type="ARBA" id="ARBA00022490"/>
    </source>
</evidence>
<reference evidence="7 8" key="1">
    <citation type="journal article" date="2015" name="Proc. Natl. Acad. Sci. U.S.A.">
        <title>The resurrection genome of Boea hygrometrica: A blueprint for survival of dehydration.</title>
        <authorList>
            <person name="Xiao L."/>
            <person name="Yang G."/>
            <person name="Zhang L."/>
            <person name="Yang X."/>
            <person name="Zhao S."/>
            <person name="Ji Z."/>
            <person name="Zhou Q."/>
            <person name="Hu M."/>
            <person name="Wang Y."/>
            <person name="Chen M."/>
            <person name="Xu Y."/>
            <person name="Jin H."/>
            <person name="Xiao X."/>
            <person name="Hu G."/>
            <person name="Bao F."/>
            <person name="Hu Y."/>
            <person name="Wan P."/>
            <person name="Li L."/>
            <person name="Deng X."/>
            <person name="Kuang T."/>
            <person name="Xiang C."/>
            <person name="Zhu J.K."/>
            <person name="Oliver M.J."/>
            <person name="He Y."/>
        </authorList>
    </citation>
    <scope>NUCLEOTIDE SEQUENCE [LARGE SCALE GENOMIC DNA]</scope>
    <source>
        <strain evidence="8">cv. XS01</strain>
    </source>
</reference>
<dbReference type="Gene3D" id="3.40.50.10890">
    <property type="match status" value="1"/>
</dbReference>
<dbReference type="SUPFAM" id="SSF56281">
    <property type="entry name" value="Metallo-hydrolase/oxidoreductase"/>
    <property type="match status" value="1"/>
</dbReference>
<dbReference type="Proteomes" id="UP000250235">
    <property type="component" value="Unassembled WGS sequence"/>
</dbReference>
<dbReference type="GO" id="GO:0032039">
    <property type="term" value="C:integrator complex"/>
    <property type="evidence" value="ECO:0007669"/>
    <property type="project" value="InterPro"/>
</dbReference>
<evidence type="ECO:0000256" key="1">
    <source>
        <dbReference type="ARBA" id="ARBA00004123"/>
    </source>
</evidence>
<dbReference type="Pfam" id="PF16661">
    <property type="entry name" value="Lactamase_B_6"/>
    <property type="match status" value="1"/>
</dbReference>
<comment type="subcellular location">
    <subcellularLocation>
        <location evidence="2">Cytoplasm</location>
    </subcellularLocation>
    <subcellularLocation>
        <location evidence="1">Nucleus</location>
    </subcellularLocation>
</comment>
<keyword evidence="5" id="KW-0539">Nucleus</keyword>
<dbReference type="GO" id="GO:0034472">
    <property type="term" value="P:snRNA 3'-end processing"/>
    <property type="evidence" value="ECO:0007669"/>
    <property type="project" value="TreeGrafter"/>
</dbReference>
<dbReference type="PANTHER" id="PTHR46094">
    <property type="entry name" value="INTEGRATOR COMPLEX SUBUNIT 9"/>
    <property type="match status" value="1"/>
</dbReference>
<accession>A0A2Z7CLT0</accession>
<organism evidence="7 8">
    <name type="scientific">Dorcoceras hygrometricum</name>
    <dbReference type="NCBI Taxonomy" id="472368"/>
    <lineage>
        <taxon>Eukaryota</taxon>
        <taxon>Viridiplantae</taxon>
        <taxon>Streptophyta</taxon>
        <taxon>Embryophyta</taxon>
        <taxon>Tracheophyta</taxon>
        <taxon>Spermatophyta</taxon>
        <taxon>Magnoliopsida</taxon>
        <taxon>eudicotyledons</taxon>
        <taxon>Gunneridae</taxon>
        <taxon>Pentapetalae</taxon>
        <taxon>asterids</taxon>
        <taxon>lamiids</taxon>
        <taxon>Lamiales</taxon>
        <taxon>Gesneriaceae</taxon>
        <taxon>Didymocarpoideae</taxon>
        <taxon>Trichosporeae</taxon>
        <taxon>Loxocarpinae</taxon>
        <taxon>Dorcoceras</taxon>
    </lineage>
</organism>